<evidence type="ECO:0000256" key="5">
    <source>
        <dbReference type="ARBA" id="ARBA00022777"/>
    </source>
</evidence>
<evidence type="ECO:0000259" key="6">
    <source>
        <dbReference type="PROSITE" id="PS50109"/>
    </source>
</evidence>
<sequence>MLSKEPNKHNLFKYLEDVFTDLEQQKIALDKSAIVAFTDTKGDITYVNDKFCEISKYSREELIGQNHRIINSGYHEPEFFRNLWRTIARGNVWSGDIRNRAKDGSHYWVSTTIVPYLNAKGKPYQYVSIRFDITKQKKQELELKHRSQQLEDFCFIVSHNLRAPLSNLLLLTSMIEESENFDEQKVLIQKLGKPVNLLNEIFNELVESLQIRQDSEVKRHTLKFQDCLERATEILNIAVVHPDIKIESNFEKAPTITYPKKYLMSILHNLLSNAIRYQSPQRKLRIEVKSYMKEGSICLAVKDNGIGIDMKAHGNKLFGLRKTFHNNPDAKGFGLFITKTQIETMGGTIHAESEFGKGSTFHIQF</sequence>
<dbReference type="Gene3D" id="3.30.450.20">
    <property type="entry name" value="PAS domain"/>
    <property type="match status" value="1"/>
</dbReference>
<dbReference type="Gene3D" id="3.30.565.10">
    <property type="entry name" value="Histidine kinase-like ATPase, C-terminal domain"/>
    <property type="match status" value="1"/>
</dbReference>
<dbReference type="NCBIfam" id="TIGR00229">
    <property type="entry name" value="sensory_box"/>
    <property type="match status" value="1"/>
</dbReference>
<dbReference type="Pfam" id="PF02518">
    <property type="entry name" value="HATPase_c"/>
    <property type="match status" value="1"/>
</dbReference>
<dbReference type="InterPro" id="IPR001610">
    <property type="entry name" value="PAC"/>
</dbReference>
<dbReference type="InterPro" id="IPR003594">
    <property type="entry name" value="HATPase_dom"/>
</dbReference>
<reference evidence="10" key="1">
    <citation type="journal article" date="2019" name="Int. J. Syst. Evol. Microbiol.">
        <title>The Global Catalogue of Microorganisms (GCM) 10K type strain sequencing project: providing services to taxonomists for standard genome sequencing and annotation.</title>
        <authorList>
            <consortium name="The Broad Institute Genomics Platform"/>
            <consortium name="The Broad Institute Genome Sequencing Center for Infectious Disease"/>
            <person name="Wu L."/>
            <person name="Ma J."/>
        </authorList>
    </citation>
    <scope>NUCLEOTIDE SEQUENCE [LARGE SCALE GENOMIC DNA]</scope>
    <source>
        <strain evidence="10">JCM 3389</strain>
    </source>
</reference>
<dbReference type="RefSeq" id="WP_379829772.1">
    <property type="nucleotide sequence ID" value="NZ_JBHUHU010000001.1"/>
</dbReference>
<dbReference type="PROSITE" id="PS50109">
    <property type="entry name" value="HIS_KIN"/>
    <property type="match status" value="1"/>
</dbReference>
<dbReference type="InterPro" id="IPR036890">
    <property type="entry name" value="HATPase_C_sf"/>
</dbReference>
<keyword evidence="9" id="KW-0067">ATP-binding</keyword>
<gene>
    <name evidence="9" type="ORF">ACFSJE_04420</name>
</gene>
<dbReference type="CDD" id="cd00130">
    <property type="entry name" value="PAS"/>
    <property type="match status" value="1"/>
</dbReference>
<dbReference type="SMART" id="SM00091">
    <property type="entry name" value="PAS"/>
    <property type="match status" value="1"/>
</dbReference>
<name>A0ABW4XTT1_9FLAO</name>
<keyword evidence="9" id="KW-0547">Nucleotide-binding</keyword>
<dbReference type="Gene3D" id="1.10.287.130">
    <property type="match status" value="1"/>
</dbReference>
<evidence type="ECO:0000259" key="7">
    <source>
        <dbReference type="PROSITE" id="PS50112"/>
    </source>
</evidence>
<evidence type="ECO:0000313" key="10">
    <source>
        <dbReference type="Proteomes" id="UP001597342"/>
    </source>
</evidence>
<evidence type="ECO:0000256" key="4">
    <source>
        <dbReference type="ARBA" id="ARBA00022679"/>
    </source>
</evidence>
<protein>
    <recommendedName>
        <fullName evidence="2">histidine kinase</fullName>
        <ecNumber evidence="2">2.7.13.3</ecNumber>
    </recommendedName>
</protein>
<feature type="domain" description="PAS" evidence="7">
    <location>
        <begin position="35"/>
        <end position="66"/>
    </location>
</feature>
<feature type="domain" description="Histidine kinase" evidence="6">
    <location>
        <begin position="156"/>
        <end position="365"/>
    </location>
</feature>
<dbReference type="EMBL" id="JBHUHU010000001">
    <property type="protein sequence ID" value="MFD2099007.1"/>
    <property type="molecule type" value="Genomic_DNA"/>
</dbReference>
<evidence type="ECO:0000256" key="1">
    <source>
        <dbReference type="ARBA" id="ARBA00000085"/>
    </source>
</evidence>
<dbReference type="PRINTS" id="PR00344">
    <property type="entry name" value="BCTRLSENSOR"/>
</dbReference>
<feature type="domain" description="PAC" evidence="8">
    <location>
        <begin position="93"/>
        <end position="145"/>
    </location>
</feature>
<dbReference type="PROSITE" id="PS50112">
    <property type="entry name" value="PAS"/>
    <property type="match status" value="1"/>
</dbReference>
<comment type="caution">
    <text evidence="9">The sequence shown here is derived from an EMBL/GenBank/DDBJ whole genome shotgun (WGS) entry which is preliminary data.</text>
</comment>
<dbReference type="SUPFAM" id="SSF55785">
    <property type="entry name" value="PYP-like sensor domain (PAS domain)"/>
    <property type="match status" value="1"/>
</dbReference>
<dbReference type="Proteomes" id="UP001597342">
    <property type="component" value="Unassembled WGS sequence"/>
</dbReference>
<dbReference type="SMART" id="SM00387">
    <property type="entry name" value="HATPase_c"/>
    <property type="match status" value="1"/>
</dbReference>
<evidence type="ECO:0000256" key="2">
    <source>
        <dbReference type="ARBA" id="ARBA00012438"/>
    </source>
</evidence>
<dbReference type="PANTHER" id="PTHR43304:SF1">
    <property type="entry name" value="PAC DOMAIN-CONTAINING PROTEIN"/>
    <property type="match status" value="1"/>
</dbReference>
<dbReference type="InterPro" id="IPR000700">
    <property type="entry name" value="PAS-assoc_C"/>
</dbReference>
<dbReference type="InterPro" id="IPR004358">
    <property type="entry name" value="Sig_transdc_His_kin-like_C"/>
</dbReference>
<dbReference type="InterPro" id="IPR035965">
    <property type="entry name" value="PAS-like_dom_sf"/>
</dbReference>
<dbReference type="InterPro" id="IPR005467">
    <property type="entry name" value="His_kinase_dom"/>
</dbReference>
<dbReference type="InterPro" id="IPR000014">
    <property type="entry name" value="PAS"/>
</dbReference>
<dbReference type="InterPro" id="IPR036097">
    <property type="entry name" value="HisK_dim/P_sf"/>
</dbReference>
<dbReference type="EC" id="2.7.13.3" evidence="2"/>
<dbReference type="SUPFAM" id="SSF55874">
    <property type="entry name" value="ATPase domain of HSP90 chaperone/DNA topoisomerase II/histidine kinase"/>
    <property type="match status" value="1"/>
</dbReference>
<comment type="catalytic activity">
    <reaction evidence="1">
        <text>ATP + protein L-histidine = ADP + protein N-phospho-L-histidine.</text>
        <dbReference type="EC" id="2.7.13.3"/>
    </reaction>
</comment>
<evidence type="ECO:0000259" key="8">
    <source>
        <dbReference type="PROSITE" id="PS50113"/>
    </source>
</evidence>
<proteinExistence type="predicted"/>
<evidence type="ECO:0000256" key="3">
    <source>
        <dbReference type="ARBA" id="ARBA00022553"/>
    </source>
</evidence>
<keyword evidence="5" id="KW-0418">Kinase</keyword>
<keyword evidence="4" id="KW-0808">Transferase</keyword>
<dbReference type="Pfam" id="PF13426">
    <property type="entry name" value="PAS_9"/>
    <property type="match status" value="1"/>
</dbReference>
<dbReference type="PANTHER" id="PTHR43304">
    <property type="entry name" value="PHYTOCHROME-LIKE PROTEIN CPH1"/>
    <property type="match status" value="1"/>
</dbReference>
<dbReference type="SUPFAM" id="SSF47384">
    <property type="entry name" value="Homodimeric domain of signal transducing histidine kinase"/>
    <property type="match status" value="1"/>
</dbReference>
<keyword evidence="3" id="KW-0597">Phosphoprotein</keyword>
<evidence type="ECO:0000313" key="9">
    <source>
        <dbReference type="EMBL" id="MFD2099007.1"/>
    </source>
</evidence>
<keyword evidence="10" id="KW-1185">Reference proteome</keyword>
<dbReference type="GO" id="GO:0005524">
    <property type="term" value="F:ATP binding"/>
    <property type="evidence" value="ECO:0007669"/>
    <property type="project" value="UniProtKB-KW"/>
</dbReference>
<organism evidence="9 10">
    <name type="scientific">Flagellimonas iocasae</name>
    <dbReference type="NCBI Taxonomy" id="2055905"/>
    <lineage>
        <taxon>Bacteria</taxon>
        <taxon>Pseudomonadati</taxon>
        <taxon>Bacteroidota</taxon>
        <taxon>Flavobacteriia</taxon>
        <taxon>Flavobacteriales</taxon>
        <taxon>Flavobacteriaceae</taxon>
        <taxon>Flagellimonas</taxon>
    </lineage>
</organism>
<dbReference type="InterPro" id="IPR052162">
    <property type="entry name" value="Sensor_kinase/Photoreceptor"/>
</dbReference>
<dbReference type="PROSITE" id="PS50113">
    <property type="entry name" value="PAC"/>
    <property type="match status" value="1"/>
</dbReference>
<accession>A0ABW4XTT1</accession>
<dbReference type="SMART" id="SM00086">
    <property type="entry name" value="PAC"/>
    <property type="match status" value="1"/>
</dbReference>